<evidence type="ECO:0000256" key="6">
    <source>
        <dbReference type="ARBA" id="ARBA00023242"/>
    </source>
</evidence>
<dbReference type="RefSeq" id="XP_014485839.1">
    <property type="nucleotide sequence ID" value="XM_014630353.1"/>
</dbReference>
<protein>
    <submittedName>
        <fullName evidence="9">CUE domain-containing protein 2 isoform X1</fullName>
    </submittedName>
</protein>
<evidence type="ECO:0000256" key="4">
    <source>
        <dbReference type="ARBA" id="ARBA00022490"/>
    </source>
</evidence>
<gene>
    <name evidence="9" type="primary">LOC106750200</name>
</gene>
<organism evidence="8 9">
    <name type="scientific">Dinoponera quadriceps</name>
    <name type="common">South American ant</name>
    <dbReference type="NCBI Taxonomy" id="609295"/>
    <lineage>
        <taxon>Eukaryota</taxon>
        <taxon>Metazoa</taxon>
        <taxon>Ecdysozoa</taxon>
        <taxon>Arthropoda</taxon>
        <taxon>Hexapoda</taxon>
        <taxon>Insecta</taxon>
        <taxon>Pterygota</taxon>
        <taxon>Neoptera</taxon>
        <taxon>Endopterygota</taxon>
        <taxon>Hymenoptera</taxon>
        <taxon>Apocrita</taxon>
        <taxon>Aculeata</taxon>
        <taxon>Formicoidea</taxon>
        <taxon>Formicidae</taxon>
        <taxon>Ponerinae</taxon>
        <taxon>Ponerini</taxon>
        <taxon>Dinoponera</taxon>
    </lineage>
</organism>
<accession>A0A6P3Y6Z5</accession>
<evidence type="ECO:0000256" key="7">
    <source>
        <dbReference type="SAM" id="MobiDB-lite"/>
    </source>
</evidence>
<comment type="similarity">
    <text evidence="3">Belongs to the CUEDC2 family.</text>
</comment>
<evidence type="ECO:0000256" key="5">
    <source>
        <dbReference type="ARBA" id="ARBA00022786"/>
    </source>
</evidence>
<keyword evidence="5" id="KW-0833">Ubl conjugation pathway</keyword>
<dbReference type="GO" id="GO:0005634">
    <property type="term" value="C:nucleus"/>
    <property type="evidence" value="ECO:0007669"/>
    <property type="project" value="UniProtKB-SubCell"/>
</dbReference>
<dbReference type="AlphaFoldDB" id="A0A6P3Y6Z5"/>
<reference evidence="9" key="1">
    <citation type="submission" date="2025-08" db="UniProtKB">
        <authorList>
            <consortium name="RefSeq"/>
        </authorList>
    </citation>
    <scope>IDENTIFICATION</scope>
</reference>
<dbReference type="PANTHER" id="PTHR12493:SF0">
    <property type="entry name" value="CUE DOMAIN-CONTAINING PROTEIN 2"/>
    <property type="match status" value="1"/>
</dbReference>
<keyword evidence="4" id="KW-0963">Cytoplasm</keyword>
<dbReference type="GO" id="GO:0005737">
    <property type="term" value="C:cytoplasm"/>
    <property type="evidence" value="ECO:0007669"/>
    <property type="project" value="UniProtKB-SubCell"/>
</dbReference>
<dbReference type="KEGG" id="dqu:106750200"/>
<name>A0A6P3Y6Z5_DINQU</name>
<evidence type="ECO:0000313" key="9">
    <source>
        <dbReference type="RefSeq" id="XP_014485839.1"/>
    </source>
</evidence>
<evidence type="ECO:0000256" key="3">
    <source>
        <dbReference type="ARBA" id="ARBA00006106"/>
    </source>
</evidence>
<comment type="subcellular location">
    <subcellularLocation>
        <location evidence="2">Cytoplasm</location>
    </subcellularLocation>
    <subcellularLocation>
        <location evidence="1">Nucleus</location>
    </subcellularLocation>
</comment>
<keyword evidence="6" id="KW-0539">Nucleus</keyword>
<feature type="region of interest" description="Disordered" evidence="7">
    <location>
        <begin position="298"/>
        <end position="319"/>
    </location>
</feature>
<dbReference type="PANTHER" id="PTHR12493">
    <property type="entry name" value="CUE DOMAIN CONTAINING 2"/>
    <property type="match status" value="1"/>
</dbReference>
<dbReference type="Proteomes" id="UP000515204">
    <property type="component" value="Unplaced"/>
</dbReference>
<keyword evidence="8" id="KW-1185">Reference proteome</keyword>
<evidence type="ECO:0000313" key="8">
    <source>
        <dbReference type="Proteomes" id="UP000515204"/>
    </source>
</evidence>
<dbReference type="InterPro" id="IPR039805">
    <property type="entry name" value="CUE_CUED2"/>
</dbReference>
<dbReference type="GeneID" id="106750200"/>
<sequence length="319" mass="35313">MPPSGMMSRTMDEKEELVKKALFSFVRKQVPTAQLSLIDDIVLSYVVSMVEESALEENLDVDGLCEMVSACLPEFSTIEKEAVSKWLLDVESKLRQGSKENESCQPHDPLSHISLTALLPAGAQRMRVHHLSETSDAGSDSSGEYFSEVKRTLDDRVDAPPVASLANDNSPLSSQESSWHQVALLQEMFPGASPAEARHCLAVAGGDIAKAAQLALHRQEAGQSIVSNLTFLTPNGRNKARVNDEELKSRIIARYSYVDRDDDCREHRPVAPKTEPKKLVRYLDNKIVSVKGERYTEVRRGGEDEDGNEGGRKRGHCRP</sequence>
<evidence type="ECO:0000256" key="2">
    <source>
        <dbReference type="ARBA" id="ARBA00004496"/>
    </source>
</evidence>
<evidence type="ECO:0000256" key="1">
    <source>
        <dbReference type="ARBA" id="ARBA00004123"/>
    </source>
</evidence>
<proteinExistence type="inferred from homology"/>
<dbReference type="CDD" id="cd14367">
    <property type="entry name" value="CUE_CUED2"/>
    <property type="match status" value="1"/>
</dbReference>
<dbReference type="OrthoDB" id="10060331at2759"/>